<evidence type="ECO:0000256" key="1">
    <source>
        <dbReference type="SAM" id="MobiDB-lite"/>
    </source>
</evidence>
<dbReference type="RefSeq" id="WP_066639663.1">
    <property type="nucleotide sequence ID" value="NZ_CP014989.1"/>
</dbReference>
<dbReference type="GO" id="GO:0016787">
    <property type="term" value="F:hydrolase activity"/>
    <property type="evidence" value="ECO:0007669"/>
    <property type="project" value="UniProtKB-KW"/>
</dbReference>
<keyword evidence="3" id="KW-0378">Hydrolase</keyword>
<dbReference type="Gene3D" id="3.40.50.1820">
    <property type="entry name" value="alpha/beta hydrolase"/>
    <property type="match status" value="1"/>
</dbReference>
<dbReference type="STRING" id="1758689.SGUI_2019"/>
<dbReference type="Proteomes" id="UP000092482">
    <property type="component" value="Chromosome"/>
</dbReference>
<dbReference type="EMBL" id="CP014989">
    <property type="protein sequence ID" value="ANS79415.1"/>
    <property type="molecule type" value="Genomic_DNA"/>
</dbReference>
<evidence type="ECO:0000313" key="3">
    <source>
        <dbReference type="EMBL" id="ANS79415.1"/>
    </source>
</evidence>
<dbReference type="AlphaFoldDB" id="A0A1B1NDI0"/>
<reference evidence="3 4" key="1">
    <citation type="submission" date="2016-03" db="EMBL/GenBank/DDBJ databases">
        <title>Shallow-sea hydrothermal system.</title>
        <authorList>
            <person name="Tang K."/>
        </authorList>
    </citation>
    <scope>NUCLEOTIDE SEQUENCE [LARGE SCALE GENOMIC DNA]</scope>
    <source>
        <strain evidence="3 4">JLT9</strain>
    </source>
</reference>
<protein>
    <submittedName>
        <fullName evidence="3">Putative hydrolases or acyltransferases (Alpha/beta hydrolase superfamily)</fullName>
    </submittedName>
</protein>
<dbReference type="InterPro" id="IPR029058">
    <property type="entry name" value="AB_hydrolase_fold"/>
</dbReference>
<name>A0A1B1NDI0_9MICO</name>
<dbReference type="Pfam" id="PF00561">
    <property type="entry name" value="Abhydrolase_1"/>
    <property type="match status" value="1"/>
</dbReference>
<accession>A0A1B1NDI0</accession>
<proteinExistence type="predicted"/>
<dbReference type="PATRIC" id="fig|1758689.4.peg.2101"/>
<feature type="compositionally biased region" description="Polar residues" evidence="1">
    <location>
        <begin position="73"/>
        <end position="82"/>
    </location>
</feature>
<keyword evidence="4" id="KW-1185">Reference proteome</keyword>
<gene>
    <name evidence="3" type="ORF">SGUI_2019</name>
</gene>
<keyword evidence="3" id="KW-0012">Acyltransferase</keyword>
<keyword evidence="3" id="KW-0808">Transferase</keyword>
<dbReference type="OrthoDB" id="3210164at2"/>
<dbReference type="InterPro" id="IPR000073">
    <property type="entry name" value="AB_hydrolase_1"/>
</dbReference>
<dbReference type="GO" id="GO:0016746">
    <property type="term" value="F:acyltransferase activity"/>
    <property type="evidence" value="ECO:0007669"/>
    <property type="project" value="UniProtKB-KW"/>
</dbReference>
<evidence type="ECO:0000313" key="4">
    <source>
        <dbReference type="Proteomes" id="UP000092482"/>
    </source>
</evidence>
<evidence type="ECO:0000259" key="2">
    <source>
        <dbReference type="Pfam" id="PF00561"/>
    </source>
</evidence>
<dbReference type="SUPFAM" id="SSF53474">
    <property type="entry name" value="alpha/beta-Hydrolases"/>
    <property type="match status" value="1"/>
</dbReference>
<feature type="domain" description="AB hydrolase-1" evidence="2">
    <location>
        <begin position="59"/>
        <end position="137"/>
    </location>
</feature>
<dbReference type="KEGG" id="serj:SGUI_2019"/>
<organism evidence="3 4">
    <name type="scientific">Serinicoccus hydrothermalis</name>
    <dbReference type="NCBI Taxonomy" id="1758689"/>
    <lineage>
        <taxon>Bacteria</taxon>
        <taxon>Bacillati</taxon>
        <taxon>Actinomycetota</taxon>
        <taxon>Actinomycetes</taxon>
        <taxon>Micrococcales</taxon>
        <taxon>Ornithinimicrobiaceae</taxon>
        <taxon>Serinicoccus</taxon>
    </lineage>
</organism>
<feature type="region of interest" description="Disordered" evidence="1">
    <location>
        <begin position="61"/>
        <end position="82"/>
    </location>
</feature>
<sequence>MTAAQRSSETRTVGEGADLITYDVHGDLAQATPERPVLVAVGSPMDAVGFLALAGELDDRPAVTLDPRGAGRNPTSTEPMTPQQHAEDLHRVIEALGAGPVDVFASSGGAVNALAHAAAYPQDVRRVVVHEPPLATFLPDRDTLLAACEDLRATYEREGHAAAMAGFITLVMTPGEIDAAYLEQPAADPAAFEMPTEDDGSRDDPLFRNLPACNALEPDLERLRELGDRLVLVVGEDSGETFAARGARSVARALGQEAVVVPGDHGGFMGEVYGQPAGKPEEFAVALRELLA</sequence>